<dbReference type="PANTHER" id="PTHR30349">
    <property type="entry name" value="PHAGE INTEGRASE-RELATED"/>
    <property type="match status" value="1"/>
</dbReference>
<keyword evidence="4 11" id="KW-0963">Cytoplasm</keyword>
<evidence type="ECO:0000256" key="6">
    <source>
        <dbReference type="ARBA" id="ARBA00022829"/>
    </source>
</evidence>
<feature type="domain" description="Core-binding (CB)" evidence="13">
    <location>
        <begin position="1"/>
        <end position="83"/>
    </location>
</feature>
<dbReference type="SUPFAM" id="SSF56349">
    <property type="entry name" value="DNA breaking-rejoining enzymes"/>
    <property type="match status" value="1"/>
</dbReference>
<evidence type="ECO:0000259" key="13">
    <source>
        <dbReference type="PROSITE" id="PS51900"/>
    </source>
</evidence>
<evidence type="ECO:0000256" key="3">
    <source>
        <dbReference type="ARBA" id="ARBA00015810"/>
    </source>
</evidence>
<feature type="active site" evidence="11">
    <location>
        <position position="242"/>
    </location>
</feature>
<dbReference type="NCBIfam" id="NF040815">
    <property type="entry name" value="recomb_XerA_Arch"/>
    <property type="match status" value="1"/>
</dbReference>
<accession>A0A316G0G2</accession>
<evidence type="ECO:0000256" key="9">
    <source>
        <dbReference type="ARBA" id="ARBA00023172"/>
    </source>
</evidence>
<comment type="subcellular location">
    <subcellularLocation>
        <location evidence="1 11">Cytoplasm</location>
    </subcellularLocation>
</comment>
<dbReference type="InterPro" id="IPR044068">
    <property type="entry name" value="CB"/>
</dbReference>
<comment type="function">
    <text evidence="11">Site-specific tyrosine recombinase, which acts by catalyzing the cutting and rejoining of the recombining DNA molecules. The XerC-XerD complex is essential to convert dimers of the bacterial chromosome into monomers to permit their segregation at cell division. It also contributes to the segregational stability of plasmids.</text>
</comment>
<evidence type="ECO:0000313" key="15">
    <source>
        <dbReference type="Proteomes" id="UP000245790"/>
    </source>
</evidence>
<feature type="active site" evidence="11">
    <location>
        <position position="144"/>
    </location>
</feature>
<dbReference type="CDD" id="cd00798">
    <property type="entry name" value="INT_XerDC_C"/>
    <property type="match status" value="1"/>
</dbReference>
<dbReference type="InterPro" id="IPR023009">
    <property type="entry name" value="Tyrosine_recombinase_XerC/XerD"/>
</dbReference>
<dbReference type="InterPro" id="IPR010998">
    <property type="entry name" value="Integrase_recombinase_N"/>
</dbReference>
<feature type="active site" evidence="11">
    <location>
        <position position="239"/>
    </location>
</feature>
<evidence type="ECO:0000259" key="12">
    <source>
        <dbReference type="PROSITE" id="PS51898"/>
    </source>
</evidence>
<evidence type="ECO:0000256" key="1">
    <source>
        <dbReference type="ARBA" id="ARBA00004496"/>
    </source>
</evidence>
<evidence type="ECO:0000256" key="11">
    <source>
        <dbReference type="HAMAP-Rule" id="MF_01807"/>
    </source>
</evidence>
<dbReference type="Pfam" id="PF02899">
    <property type="entry name" value="Phage_int_SAM_1"/>
    <property type="match status" value="1"/>
</dbReference>
<dbReference type="Proteomes" id="UP000245790">
    <property type="component" value="Unassembled WGS sequence"/>
</dbReference>
<dbReference type="PROSITE" id="PS51900">
    <property type="entry name" value="CB"/>
    <property type="match status" value="1"/>
</dbReference>
<organism evidence="14 15">
    <name type="scientific">Pleionea mediterranea</name>
    <dbReference type="NCBI Taxonomy" id="523701"/>
    <lineage>
        <taxon>Bacteria</taxon>
        <taxon>Pseudomonadati</taxon>
        <taxon>Pseudomonadota</taxon>
        <taxon>Gammaproteobacteria</taxon>
        <taxon>Oceanospirillales</taxon>
        <taxon>Pleioneaceae</taxon>
        <taxon>Pleionea</taxon>
    </lineage>
</organism>
<dbReference type="GO" id="GO:0005737">
    <property type="term" value="C:cytoplasm"/>
    <property type="evidence" value="ECO:0007669"/>
    <property type="project" value="UniProtKB-SubCell"/>
</dbReference>
<dbReference type="EMBL" id="QGGU01000001">
    <property type="protein sequence ID" value="PWK54444.1"/>
    <property type="molecule type" value="Genomic_DNA"/>
</dbReference>
<dbReference type="PROSITE" id="PS51898">
    <property type="entry name" value="TYR_RECOMBINASE"/>
    <property type="match status" value="1"/>
</dbReference>
<comment type="caution">
    <text evidence="14">The sequence shown here is derived from an EMBL/GenBank/DDBJ whole genome shotgun (WGS) entry which is preliminary data.</text>
</comment>
<name>A0A316G0G2_9GAMM</name>
<dbReference type="InterPro" id="IPR011010">
    <property type="entry name" value="DNA_brk_join_enz"/>
</dbReference>
<dbReference type="GO" id="GO:0006313">
    <property type="term" value="P:DNA transposition"/>
    <property type="evidence" value="ECO:0007669"/>
    <property type="project" value="UniProtKB-UniRule"/>
</dbReference>
<evidence type="ECO:0000256" key="2">
    <source>
        <dbReference type="ARBA" id="ARBA00010450"/>
    </source>
</evidence>
<evidence type="ECO:0000313" key="14">
    <source>
        <dbReference type="EMBL" id="PWK54444.1"/>
    </source>
</evidence>
<dbReference type="InterPro" id="IPR004107">
    <property type="entry name" value="Integrase_SAM-like_N"/>
</dbReference>
<proteinExistence type="inferred from homology"/>
<gene>
    <name evidence="11" type="primary">xerD</name>
    <name evidence="14" type="ORF">C8D97_101292</name>
</gene>
<feature type="domain" description="Tyr recombinase" evidence="12">
    <location>
        <begin position="104"/>
        <end position="287"/>
    </location>
</feature>
<dbReference type="GO" id="GO:0007059">
    <property type="term" value="P:chromosome segregation"/>
    <property type="evidence" value="ECO:0007669"/>
    <property type="project" value="UniProtKB-UniRule"/>
</dbReference>
<dbReference type="Gene3D" id="1.10.443.10">
    <property type="entry name" value="Intergrase catalytic core"/>
    <property type="match status" value="1"/>
</dbReference>
<keyword evidence="7 11" id="KW-0229">DNA integration</keyword>
<keyword evidence="5 11" id="KW-0132">Cell division</keyword>
<dbReference type="GO" id="GO:0003677">
    <property type="term" value="F:DNA binding"/>
    <property type="evidence" value="ECO:0007669"/>
    <property type="project" value="UniProtKB-UniRule"/>
</dbReference>
<keyword evidence="6 11" id="KW-0159">Chromosome partition</keyword>
<dbReference type="InterPro" id="IPR013762">
    <property type="entry name" value="Integrase-like_cat_sf"/>
</dbReference>
<evidence type="ECO:0000256" key="5">
    <source>
        <dbReference type="ARBA" id="ARBA00022618"/>
    </source>
</evidence>
<reference evidence="14 15" key="1">
    <citation type="submission" date="2018-05" db="EMBL/GenBank/DDBJ databases">
        <title>Genomic Encyclopedia of Type Strains, Phase IV (KMG-IV): sequencing the most valuable type-strain genomes for metagenomic binning, comparative biology and taxonomic classification.</title>
        <authorList>
            <person name="Goeker M."/>
        </authorList>
    </citation>
    <scope>NUCLEOTIDE SEQUENCE [LARGE SCALE GENOMIC DNA]</scope>
    <source>
        <strain evidence="14 15">DSM 25350</strain>
    </source>
</reference>
<feature type="active site" description="O-(3'-phospho-DNA)-tyrosine intermediate" evidence="11">
    <location>
        <position position="274"/>
    </location>
</feature>
<comment type="similarity">
    <text evidence="2 11">Belongs to the 'phage' integrase family. XerD subfamily.</text>
</comment>
<feature type="active site" evidence="11">
    <location>
        <position position="265"/>
    </location>
</feature>
<evidence type="ECO:0000256" key="4">
    <source>
        <dbReference type="ARBA" id="ARBA00022490"/>
    </source>
</evidence>
<keyword evidence="10 11" id="KW-0131">Cell cycle</keyword>
<feature type="active site" evidence="11">
    <location>
        <position position="168"/>
    </location>
</feature>
<dbReference type="PANTHER" id="PTHR30349:SF90">
    <property type="entry name" value="TYROSINE RECOMBINASE XERD"/>
    <property type="match status" value="1"/>
</dbReference>
<keyword evidence="15" id="KW-1185">Reference proteome</keyword>
<evidence type="ECO:0000256" key="8">
    <source>
        <dbReference type="ARBA" id="ARBA00023125"/>
    </source>
</evidence>
<evidence type="ECO:0000256" key="10">
    <source>
        <dbReference type="ARBA" id="ARBA00023306"/>
    </source>
</evidence>
<evidence type="ECO:0000256" key="7">
    <source>
        <dbReference type="ARBA" id="ARBA00022908"/>
    </source>
</evidence>
<dbReference type="GO" id="GO:0051301">
    <property type="term" value="P:cell division"/>
    <property type="evidence" value="ECO:0007669"/>
    <property type="project" value="UniProtKB-KW"/>
</dbReference>
<dbReference type="Pfam" id="PF00589">
    <property type="entry name" value="Phage_integrase"/>
    <property type="match status" value="1"/>
</dbReference>
<dbReference type="AlphaFoldDB" id="A0A316G0G2"/>
<dbReference type="OrthoDB" id="9801717at2"/>
<dbReference type="NCBIfam" id="NF001399">
    <property type="entry name" value="PRK00283.1"/>
    <property type="match status" value="1"/>
</dbReference>
<dbReference type="NCBIfam" id="TIGR02225">
    <property type="entry name" value="recomb_XerD"/>
    <property type="match status" value="1"/>
</dbReference>
<dbReference type="HAMAP" id="MF_01807">
    <property type="entry name" value="Recomb_XerD"/>
    <property type="match status" value="1"/>
</dbReference>
<dbReference type="InterPro" id="IPR002104">
    <property type="entry name" value="Integrase_catalytic"/>
</dbReference>
<dbReference type="RefSeq" id="WP_109761559.1">
    <property type="nucleotide sequence ID" value="NZ_QGGU01000001.1"/>
</dbReference>
<sequence>MDTVEQFIEFLWVEQGLSDNTLSSYRTDLKKYSEWLTNSEFDLLSAESSTLQAYLSWRYQSQLSARSTARFLSTIRRFYGFCVQQNLMSQDPSLNITSPKLGKSLPHSLTEQETLRLIQAPEIETAIGARDKAMIELLYSSGLRVTELISLEMSQMGLRQGVLRIIGKGNKERLVPIGEDALLAIEYYLSQSRPELLSGKTCDVVFLSTRAKQMTRQTFWHRIKFYAKQAGIKKHLSPHTLRHAFATHLLNHGADLRTLQMLLGHSDLSTTQIYTYVAKERLKQLHQTHHPRG</sequence>
<keyword evidence="8 11" id="KW-0238">DNA-binding</keyword>
<keyword evidence="9 11" id="KW-0233">DNA recombination</keyword>
<dbReference type="GO" id="GO:0009037">
    <property type="term" value="F:tyrosine-based site-specific recombinase activity"/>
    <property type="evidence" value="ECO:0007669"/>
    <property type="project" value="UniProtKB-UniRule"/>
</dbReference>
<dbReference type="InterPro" id="IPR011932">
    <property type="entry name" value="Recomb_XerD"/>
</dbReference>
<dbReference type="InterPro" id="IPR050090">
    <property type="entry name" value="Tyrosine_recombinase_XerCD"/>
</dbReference>
<comment type="subunit">
    <text evidence="11">Forms a cyclic heterotetrameric complex composed of two molecules of XerC and two molecules of XerD.</text>
</comment>
<dbReference type="HAMAP" id="MF_01808">
    <property type="entry name" value="Recomb_XerC_XerD"/>
    <property type="match status" value="1"/>
</dbReference>
<dbReference type="SUPFAM" id="SSF47823">
    <property type="entry name" value="lambda integrase-like, N-terminal domain"/>
    <property type="match status" value="1"/>
</dbReference>
<dbReference type="Gene3D" id="1.10.150.130">
    <property type="match status" value="1"/>
</dbReference>
<protein>
    <recommendedName>
        <fullName evidence="3 11">Tyrosine recombinase XerD</fullName>
    </recommendedName>
</protein>